<dbReference type="EMBL" id="FWXK01000011">
    <property type="protein sequence ID" value="SMC48717.1"/>
    <property type="molecule type" value="Genomic_DNA"/>
</dbReference>
<dbReference type="Proteomes" id="UP000243884">
    <property type="component" value="Unassembled WGS sequence"/>
</dbReference>
<evidence type="ECO:0000256" key="2">
    <source>
        <dbReference type="ARBA" id="ARBA00023125"/>
    </source>
</evidence>
<dbReference type="InterPro" id="IPR036388">
    <property type="entry name" value="WH-like_DNA-bd_sf"/>
</dbReference>
<dbReference type="PANTHER" id="PTHR33204">
    <property type="entry name" value="TRANSCRIPTIONAL REGULATOR, MARR FAMILY"/>
    <property type="match status" value="1"/>
</dbReference>
<proteinExistence type="predicted"/>
<evidence type="ECO:0000259" key="4">
    <source>
        <dbReference type="PROSITE" id="PS51118"/>
    </source>
</evidence>
<dbReference type="PROSITE" id="PS51118">
    <property type="entry name" value="HTH_HXLR"/>
    <property type="match status" value="1"/>
</dbReference>
<organism evidence="5 6">
    <name type="scientific">Aerococcus suis</name>
    <dbReference type="NCBI Taxonomy" id="371602"/>
    <lineage>
        <taxon>Bacteria</taxon>
        <taxon>Bacillati</taxon>
        <taxon>Bacillota</taxon>
        <taxon>Bacilli</taxon>
        <taxon>Lactobacillales</taxon>
        <taxon>Aerococcaceae</taxon>
        <taxon>Aerococcus</taxon>
    </lineage>
</organism>
<keyword evidence="2" id="KW-0238">DNA-binding</keyword>
<accession>A0A1W1ZK13</accession>
<dbReference type="STRING" id="371602.SAMN04487984_1362"/>
<evidence type="ECO:0000256" key="3">
    <source>
        <dbReference type="ARBA" id="ARBA00023163"/>
    </source>
</evidence>
<evidence type="ECO:0000313" key="5">
    <source>
        <dbReference type="EMBL" id="SMC48717.1"/>
    </source>
</evidence>
<dbReference type="RefSeq" id="WP_026466285.1">
    <property type="nucleotide sequence ID" value="NZ_FWXK01000011.1"/>
</dbReference>
<reference evidence="6" key="1">
    <citation type="submission" date="2017-04" db="EMBL/GenBank/DDBJ databases">
        <authorList>
            <person name="Varghese N."/>
            <person name="Submissions S."/>
        </authorList>
    </citation>
    <scope>NUCLEOTIDE SEQUENCE [LARGE SCALE GENOMIC DNA]</scope>
    <source>
        <strain evidence="6">DSM 21500</strain>
    </source>
</reference>
<evidence type="ECO:0000256" key="1">
    <source>
        <dbReference type="ARBA" id="ARBA00023015"/>
    </source>
</evidence>
<feature type="domain" description="HTH hxlR-type" evidence="4">
    <location>
        <begin position="12"/>
        <end position="111"/>
    </location>
</feature>
<protein>
    <submittedName>
        <fullName evidence="5">Transcriptional regulator, HxlR family</fullName>
    </submittedName>
</protein>
<dbReference type="Gene3D" id="1.10.10.10">
    <property type="entry name" value="Winged helix-like DNA-binding domain superfamily/Winged helix DNA-binding domain"/>
    <property type="match status" value="1"/>
</dbReference>
<keyword evidence="3" id="KW-0804">Transcription</keyword>
<evidence type="ECO:0000313" key="6">
    <source>
        <dbReference type="Proteomes" id="UP000243884"/>
    </source>
</evidence>
<dbReference type="AlphaFoldDB" id="A0A1W1ZK13"/>
<gene>
    <name evidence="5" type="ORF">SAMN04487984_1362</name>
</gene>
<dbReference type="InterPro" id="IPR036390">
    <property type="entry name" value="WH_DNA-bd_sf"/>
</dbReference>
<keyword evidence="1" id="KW-0805">Transcription regulation</keyword>
<sequence>MTIHYKEKTFFTSKDLALSVIGGRWKIAIIWCLLQQSPLRLSEIQRYLPDVNQRMLIRQLRELEDDQIITRVVYPVVPPKVEYQLSEIGLHLEPVVTAICDWGDSFRDFLKENPSETSVEEQ</sequence>
<dbReference type="OrthoDB" id="9791143at2"/>
<dbReference type="SUPFAM" id="SSF46785">
    <property type="entry name" value="Winged helix' DNA-binding domain"/>
    <property type="match status" value="1"/>
</dbReference>
<name>A0A1W1ZK13_9LACT</name>
<keyword evidence="6" id="KW-1185">Reference proteome</keyword>
<dbReference type="InterPro" id="IPR002577">
    <property type="entry name" value="HTH_HxlR"/>
</dbReference>
<dbReference type="Pfam" id="PF01638">
    <property type="entry name" value="HxlR"/>
    <property type="match status" value="1"/>
</dbReference>
<dbReference type="GO" id="GO:0003677">
    <property type="term" value="F:DNA binding"/>
    <property type="evidence" value="ECO:0007669"/>
    <property type="project" value="UniProtKB-KW"/>
</dbReference>
<dbReference type="PANTHER" id="PTHR33204:SF29">
    <property type="entry name" value="TRANSCRIPTIONAL REGULATOR"/>
    <property type="match status" value="1"/>
</dbReference>
<dbReference type="GeneID" id="92866161"/>